<evidence type="ECO:0000256" key="5">
    <source>
        <dbReference type="ARBA" id="ARBA00023136"/>
    </source>
</evidence>
<feature type="domain" description="Phage shock protein PspC N-terminal" evidence="7">
    <location>
        <begin position="9"/>
        <end position="65"/>
    </location>
</feature>
<proteinExistence type="predicted"/>
<dbReference type="Pfam" id="PF04024">
    <property type="entry name" value="PspC"/>
    <property type="match status" value="1"/>
</dbReference>
<evidence type="ECO:0000256" key="3">
    <source>
        <dbReference type="ARBA" id="ARBA00022692"/>
    </source>
</evidence>
<keyword evidence="2" id="KW-1003">Cell membrane</keyword>
<organism evidence="8 9">
    <name type="scientific">Pleionea litopenaei</name>
    <dbReference type="NCBI Taxonomy" id="3070815"/>
    <lineage>
        <taxon>Bacteria</taxon>
        <taxon>Pseudomonadati</taxon>
        <taxon>Pseudomonadota</taxon>
        <taxon>Gammaproteobacteria</taxon>
        <taxon>Oceanospirillales</taxon>
        <taxon>Pleioneaceae</taxon>
        <taxon>Pleionea</taxon>
    </lineage>
</organism>
<evidence type="ECO:0000256" key="2">
    <source>
        <dbReference type="ARBA" id="ARBA00022475"/>
    </source>
</evidence>
<feature type="transmembrane region" description="Helical" evidence="6">
    <location>
        <begin position="35"/>
        <end position="64"/>
    </location>
</feature>
<reference evidence="8 9" key="1">
    <citation type="submission" date="2023-08" db="EMBL/GenBank/DDBJ databases">
        <title>Pleionea litopenaei sp. nov., isolated from stomach of juvenile Litopenaeus vannamei.</title>
        <authorList>
            <person name="Rho A.M."/>
            <person name="Hwang C.Y."/>
        </authorList>
    </citation>
    <scope>NUCLEOTIDE SEQUENCE [LARGE SCALE GENOMIC DNA]</scope>
    <source>
        <strain evidence="8 9">HL-JVS1</strain>
    </source>
</reference>
<keyword evidence="3 6" id="KW-0812">Transmembrane</keyword>
<dbReference type="AlphaFoldDB" id="A0AA51RVS6"/>
<dbReference type="GO" id="GO:0005886">
    <property type="term" value="C:plasma membrane"/>
    <property type="evidence" value="ECO:0007669"/>
    <property type="project" value="UniProtKB-SubCell"/>
</dbReference>
<keyword evidence="4 6" id="KW-1133">Transmembrane helix</keyword>
<evidence type="ECO:0000256" key="6">
    <source>
        <dbReference type="SAM" id="Phobius"/>
    </source>
</evidence>
<evidence type="ECO:0000256" key="4">
    <source>
        <dbReference type="ARBA" id="ARBA00022989"/>
    </source>
</evidence>
<gene>
    <name evidence="8" type="ORF">Q9312_06500</name>
</gene>
<dbReference type="Proteomes" id="UP001239782">
    <property type="component" value="Chromosome"/>
</dbReference>
<comment type="subcellular location">
    <subcellularLocation>
        <location evidence="1">Cell membrane</location>
        <topology evidence="1">Single-pass membrane protein</topology>
    </subcellularLocation>
</comment>
<evidence type="ECO:0000259" key="7">
    <source>
        <dbReference type="Pfam" id="PF04024"/>
    </source>
</evidence>
<protein>
    <submittedName>
        <fullName evidence="8">PspC domain-containing protein</fullName>
    </submittedName>
</protein>
<dbReference type="RefSeq" id="WP_309203778.1">
    <property type="nucleotide sequence ID" value="NZ_CP133548.1"/>
</dbReference>
<accession>A0AA51RVS6</accession>
<keyword evidence="5 6" id="KW-0472">Membrane</keyword>
<dbReference type="KEGG" id="plei:Q9312_06500"/>
<name>A0AA51RVS6_9GAMM</name>
<evidence type="ECO:0000313" key="8">
    <source>
        <dbReference type="EMBL" id="WMS88563.1"/>
    </source>
</evidence>
<dbReference type="EMBL" id="CP133548">
    <property type="protein sequence ID" value="WMS88563.1"/>
    <property type="molecule type" value="Genomic_DNA"/>
</dbReference>
<dbReference type="InterPro" id="IPR007168">
    <property type="entry name" value="Phageshock_PspC_N"/>
</dbReference>
<keyword evidence="9" id="KW-1185">Reference proteome</keyword>
<dbReference type="InterPro" id="IPR052027">
    <property type="entry name" value="PspC"/>
</dbReference>
<dbReference type="PANTHER" id="PTHR33885">
    <property type="entry name" value="PHAGE SHOCK PROTEIN C"/>
    <property type="match status" value="1"/>
</dbReference>
<evidence type="ECO:0000256" key="1">
    <source>
        <dbReference type="ARBA" id="ARBA00004162"/>
    </source>
</evidence>
<dbReference type="PANTHER" id="PTHR33885:SF3">
    <property type="entry name" value="PHAGE SHOCK PROTEIN C"/>
    <property type="match status" value="1"/>
</dbReference>
<evidence type="ECO:0000313" key="9">
    <source>
        <dbReference type="Proteomes" id="UP001239782"/>
    </source>
</evidence>
<sequence length="140" mass="15474">MGADIFKTPLRRDRHRSKIAGVCAGVARSLEVEPWVVRLAVVLAFLFTAGGPIIIAYLIAYLLLDADGPIKPGSTEQKVARCVSDIKGAVSDKVKSSKPKHDIQVIENKLHSLKQRLEKMEAEVTSPRFILEQELSNIKQ</sequence>